<evidence type="ECO:0000313" key="1">
    <source>
        <dbReference type="EMBL" id="EKE87738.1"/>
    </source>
</evidence>
<comment type="caution">
    <text evidence="1">The sequence shown here is derived from an EMBL/GenBank/DDBJ whole genome shotgun (WGS) entry which is preliminary data.</text>
</comment>
<organism evidence="1 2">
    <name type="scientific">Helicobacter pylori R036d</name>
    <dbReference type="NCBI Taxonomy" id="1145113"/>
    <lineage>
        <taxon>Bacteria</taxon>
        <taxon>Pseudomonadati</taxon>
        <taxon>Campylobacterota</taxon>
        <taxon>Epsilonproteobacteria</taxon>
        <taxon>Campylobacterales</taxon>
        <taxon>Helicobacteraceae</taxon>
        <taxon>Helicobacter</taxon>
    </lineage>
</organism>
<reference evidence="1 2" key="1">
    <citation type="submission" date="2012-08" db="EMBL/GenBank/DDBJ databases">
        <title>Comparative Sequence Analysis of H. pylori isolates.</title>
        <authorList>
            <person name="Blanchard T.G."/>
            <person name="Czinn S.J."/>
            <person name="McCracken C.M."/>
            <person name="Abolude K.A."/>
            <person name="Shefchek K.S."/>
            <person name="Maroo A.M."/>
            <person name="Santana-Cruz I.S."/>
            <person name="Tallon L.J."/>
            <person name="Ficke F.W.F."/>
        </authorList>
    </citation>
    <scope>NUCLEOTIDE SEQUENCE [LARGE SCALE GENOMIC DNA]</scope>
    <source>
        <strain evidence="1 2">R036d</strain>
    </source>
</reference>
<evidence type="ECO:0000313" key="2">
    <source>
        <dbReference type="Proteomes" id="UP000006759"/>
    </source>
</evidence>
<dbReference type="AlphaFoldDB" id="K2KIL5"/>
<proteinExistence type="predicted"/>
<dbReference type="PATRIC" id="fig|1145113.3.peg.56"/>
<name>K2KIL5_HELPX</name>
<sequence length="67" mass="8135">MKDLREDFSASLYADWKDKINVFSHRERAKASKERELDGWAYLLMMKTLTMNWIAWQTLKNKNLKRI</sequence>
<dbReference type="Proteomes" id="UP000006759">
    <property type="component" value="Unassembled WGS sequence"/>
</dbReference>
<gene>
    <name evidence="1" type="ORF">OUI_0056</name>
</gene>
<protein>
    <submittedName>
        <fullName evidence="1">Uncharacterized protein</fullName>
    </submittedName>
</protein>
<accession>K2KIL5</accession>
<dbReference type="EMBL" id="AMOT01000001">
    <property type="protein sequence ID" value="EKE87738.1"/>
    <property type="molecule type" value="Genomic_DNA"/>
</dbReference>